<feature type="non-terminal residue" evidence="1">
    <location>
        <position position="1"/>
    </location>
</feature>
<sequence length="56" mass="6227">DSNSQPSKCKTNVFLTVTPHNSGLLYCGFSVPWLGSDRLMMFQSFKYFLGSITATC</sequence>
<protein>
    <submittedName>
        <fullName evidence="1">Uncharacterized protein</fullName>
    </submittedName>
</protein>
<name>A0A0B6ZFW5_9EUPU</name>
<reference evidence="1" key="1">
    <citation type="submission" date="2014-12" db="EMBL/GenBank/DDBJ databases">
        <title>Insight into the proteome of Arion vulgaris.</title>
        <authorList>
            <person name="Aradska J."/>
            <person name="Bulat T."/>
            <person name="Smidak R."/>
            <person name="Sarate P."/>
            <person name="Gangsoo J."/>
            <person name="Sialana F."/>
            <person name="Bilban M."/>
            <person name="Lubec G."/>
        </authorList>
    </citation>
    <scope>NUCLEOTIDE SEQUENCE</scope>
    <source>
        <tissue evidence="1">Skin</tissue>
    </source>
</reference>
<organism evidence="1">
    <name type="scientific">Arion vulgaris</name>
    <dbReference type="NCBI Taxonomy" id="1028688"/>
    <lineage>
        <taxon>Eukaryota</taxon>
        <taxon>Metazoa</taxon>
        <taxon>Spiralia</taxon>
        <taxon>Lophotrochozoa</taxon>
        <taxon>Mollusca</taxon>
        <taxon>Gastropoda</taxon>
        <taxon>Heterobranchia</taxon>
        <taxon>Euthyneura</taxon>
        <taxon>Panpulmonata</taxon>
        <taxon>Eupulmonata</taxon>
        <taxon>Stylommatophora</taxon>
        <taxon>Helicina</taxon>
        <taxon>Arionoidea</taxon>
        <taxon>Arionidae</taxon>
        <taxon>Arion</taxon>
    </lineage>
</organism>
<evidence type="ECO:0000313" key="1">
    <source>
        <dbReference type="EMBL" id="CEK67322.1"/>
    </source>
</evidence>
<accession>A0A0B6ZFW5</accession>
<gene>
    <name evidence="1" type="primary">ORF62186</name>
</gene>
<proteinExistence type="predicted"/>
<dbReference type="AlphaFoldDB" id="A0A0B6ZFW5"/>
<dbReference type="EMBL" id="HACG01020457">
    <property type="protein sequence ID" value="CEK67322.1"/>
    <property type="molecule type" value="Transcribed_RNA"/>
</dbReference>